<dbReference type="InterPro" id="IPR056644">
    <property type="entry name" value="DUF7742"/>
</dbReference>
<dbReference type="AlphaFoldDB" id="A0A291LY27"/>
<protein>
    <recommendedName>
        <fullName evidence="1">DUF7742 domain-containing protein</fullName>
    </recommendedName>
</protein>
<dbReference type="Pfam" id="PF24891">
    <property type="entry name" value="DUF7742"/>
    <property type="match status" value="1"/>
</dbReference>
<proteinExistence type="predicted"/>
<dbReference type="RefSeq" id="WP_097373033.1">
    <property type="nucleotide sequence ID" value="NZ_CP021404.1"/>
</dbReference>
<evidence type="ECO:0000313" key="2">
    <source>
        <dbReference type="EMBL" id="ATI41646.1"/>
    </source>
</evidence>
<dbReference type="OrthoDB" id="7863415at2"/>
<keyword evidence="3" id="KW-1185">Reference proteome</keyword>
<organism evidence="2 3">
    <name type="scientific">Pacificitalea manganoxidans</name>
    <dbReference type="NCBI Taxonomy" id="1411902"/>
    <lineage>
        <taxon>Bacteria</taxon>
        <taxon>Pseudomonadati</taxon>
        <taxon>Pseudomonadota</taxon>
        <taxon>Alphaproteobacteria</taxon>
        <taxon>Rhodobacterales</taxon>
        <taxon>Paracoccaceae</taxon>
        <taxon>Pacificitalea</taxon>
    </lineage>
</organism>
<gene>
    <name evidence="2" type="ORF">CBW24_06290</name>
</gene>
<sequence>MRSVLIGDLLAAAEVLAAVPEPARADRLARLLRGAALAERHRQRTGRAHPRYGDGSLMAAAMKQPRAPGAVRDAEFRRCLGMVLAELE</sequence>
<dbReference type="KEGG" id="cmag:CBW24_06290"/>
<evidence type="ECO:0000259" key="1">
    <source>
        <dbReference type="Pfam" id="PF24891"/>
    </source>
</evidence>
<dbReference type="EMBL" id="CP021404">
    <property type="protein sequence ID" value="ATI41646.1"/>
    <property type="molecule type" value="Genomic_DNA"/>
</dbReference>
<name>A0A291LY27_9RHOB</name>
<evidence type="ECO:0000313" key="3">
    <source>
        <dbReference type="Proteomes" id="UP000219050"/>
    </source>
</evidence>
<feature type="domain" description="DUF7742" evidence="1">
    <location>
        <begin position="2"/>
        <end position="87"/>
    </location>
</feature>
<accession>A0A291LY27</accession>
<reference evidence="2 3" key="1">
    <citation type="submission" date="2017-05" db="EMBL/GenBank/DDBJ databases">
        <title>Comparative genomic and metabolic analysis of manganese-oxidizing mechanisms in Celeribater manganoxidans DY25T: its adaption to the environment of polymetallic nodule.</title>
        <authorList>
            <person name="Wang X."/>
        </authorList>
    </citation>
    <scope>NUCLEOTIDE SEQUENCE [LARGE SCALE GENOMIC DNA]</scope>
    <source>
        <strain evidence="2 3">DY25</strain>
    </source>
</reference>
<dbReference type="Proteomes" id="UP000219050">
    <property type="component" value="Chromosome"/>
</dbReference>